<dbReference type="HAMAP" id="MF_01937">
    <property type="entry name" value="MenA_1"/>
    <property type="match status" value="1"/>
</dbReference>
<dbReference type="Proteomes" id="UP000184295">
    <property type="component" value="Unassembled WGS sequence"/>
</dbReference>
<comment type="catalytic activity">
    <reaction evidence="8">
        <text>an all-trans-polyprenyl diphosphate + 1,4-dihydroxy-2-naphthoate + H(+) = a 2-demethylmenaquinol + CO2 + diphosphate</text>
        <dbReference type="Rhea" id="RHEA:26478"/>
        <dbReference type="Rhea" id="RHEA-COMP:9563"/>
        <dbReference type="Rhea" id="RHEA-COMP:9564"/>
        <dbReference type="ChEBI" id="CHEBI:11173"/>
        <dbReference type="ChEBI" id="CHEBI:15378"/>
        <dbReference type="ChEBI" id="CHEBI:16526"/>
        <dbReference type="ChEBI" id="CHEBI:33019"/>
        <dbReference type="ChEBI" id="CHEBI:55437"/>
        <dbReference type="ChEBI" id="CHEBI:58914"/>
        <dbReference type="EC" id="2.5.1.74"/>
    </reaction>
</comment>
<comment type="subcellular location">
    <subcellularLocation>
        <location evidence="8">Cell membrane</location>
        <topology evidence="8">Multi-pass membrane protein</topology>
    </subcellularLocation>
    <subcellularLocation>
        <location evidence="1">Membrane</location>
        <topology evidence="1">Multi-pass membrane protein</topology>
    </subcellularLocation>
</comment>
<evidence type="ECO:0000256" key="3">
    <source>
        <dbReference type="ARBA" id="ARBA00022475"/>
    </source>
</evidence>
<dbReference type="Pfam" id="PF01040">
    <property type="entry name" value="UbiA"/>
    <property type="match status" value="1"/>
</dbReference>
<evidence type="ECO:0000256" key="5">
    <source>
        <dbReference type="ARBA" id="ARBA00022692"/>
    </source>
</evidence>
<comment type="similarity">
    <text evidence="8">Belongs to the MenA family. Type 1 subfamily.</text>
</comment>
<dbReference type="EMBL" id="FQUL01000001">
    <property type="protein sequence ID" value="SHE27447.1"/>
    <property type="molecule type" value="Genomic_DNA"/>
</dbReference>
<dbReference type="PANTHER" id="PTHR13929">
    <property type="entry name" value="1,4-DIHYDROXY-2-NAPHTHOATE OCTAPRENYLTRANSFERASE"/>
    <property type="match status" value="1"/>
</dbReference>
<evidence type="ECO:0000256" key="4">
    <source>
        <dbReference type="ARBA" id="ARBA00022679"/>
    </source>
</evidence>
<keyword evidence="3 8" id="KW-1003">Cell membrane</keyword>
<dbReference type="InterPro" id="IPR000537">
    <property type="entry name" value="UbiA_prenyltransferase"/>
</dbReference>
<dbReference type="GO" id="GO:0042371">
    <property type="term" value="P:vitamin K biosynthetic process"/>
    <property type="evidence" value="ECO:0007669"/>
    <property type="project" value="TreeGrafter"/>
</dbReference>
<keyword evidence="11" id="KW-1185">Reference proteome</keyword>
<dbReference type="UniPathway" id="UPA00079">
    <property type="reaction ID" value="UER00168"/>
</dbReference>
<dbReference type="STRING" id="1121881.SAMN02745225_00071"/>
<dbReference type="AlphaFoldDB" id="A0A1M4S603"/>
<dbReference type="InterPro" id="IPR044878">
    <property type="entry name" value="UbiA_sf"/>
</dbReference>
<comment type="function">
    <text evidence="8">Conversion of 1,4-dihydroxy-2-naphthoate (DHNA) to demethylmenaquinone (DMK).</text>
</comment>
<reference evidence="11" key="1">
    <citation type="submission" date="2016-11" db="EMBL/GenBank/DDBJ databases">
        <authorList>
            <person name="Varghese N."/>
            <person name="Submissions S."/>
        </authorList>
    </citation>
    <scope>NUCLEOTIDE SEQUENCE [LARGE SCALE GENOMIC DNA]</scope>
    <source>
        <strain evidence="11">DSM 19514</strain>
    </source>
</reference>
<dbReference type="EC" id="2.5.1.74" evidence="8 9"/>
<evidence type="ECO:0000313" key="11">
    <source>
        <dbReference type="Proteomes" id="UP000184295"/>
    </source>
</evidence>
<dbReference type="Gene3D" id="1.10.357.140">
    <property type="entry name" value="UbiA prenyltransferase"/>
    <property type="match status" value="1"/>
</dbReference>
<feature type="transmembrane region" description="Helical" evidence="8">
    <location>
        <begin position="200"/>
        <end position="222"/>
    </location>
</feature>
<name>A0A1M4S603_9ACTN</name>
<feature type="transmembrane region" description="Helical" evidence="8">
    <location>
        <begin position="153"/>
        <end position="172"/>
    </location>
</feature>
<evidence type="ECO:0000256" key="8">
    <source>
        <dbReference type="HAMAP-Rule" id="MF_01937"/>
    </source>
</evidence>
<evidence type="ECO:0000256" key="9">
    <source>
        <dbReference type="NCBIfam" id="TIGR00751"/>
    </source>
</evidence>
<organism evidence="10 11">
    <name type="scientific">Ferrithrix thermotolerans DSM 19514</name>
    <dbReference type="NCBI Taxonomy" id="1121881"/>
    <lineage>
        <taxon>Bacteria</taxon>
        <taxon>Bacillati</taxon>
        <taxon>Actinomycetota</taxon>
        <taxon>Acidimicrobiia</taxon>
        <taxon>Acidimicrobiales</taxon>
        <taxon>Acidimicrobiaceae</taxon>
        <taxon>Ferrithrix</taxon>
    </lineage>
</organism>
<evidence type="ECO:0000256" key="6">
    <source>
        <dbReference type="ARBA" id="ARBA00022989"/>
    </source>
</evidence>
<dbReference type="PIRSF" id="PIRSF005355">
    <property type="entry name" value="UBIAD1"/>
    <property type="match status" value="1"/>
</dbReference>
<evidence type="ECO:0000313" key="10">
    <source>
        <dbReference type="EMBL" id="SHE27447.1"/>
    </source>
</evidence>
<dbReference type="GO" id="GO:0009234">
    <property type="term" value="P:menaquinone biosynthetic process"/>
    <property type="evidence" value="ECO:0007669"/>
    <property type="project" value="UniProtKB-UniRule"/>
</dbReference>
<keyword evidence="6 8" id="KW-1133">Transmembrane helix</keyword>
<protein>
    <recommendedName>
        <fullName evidence="8 9">1,4-dihydroxy-2-naphthoate octaprenyltransferase</fullName>
        <shortName evidence="8">DHNA-octaprenyltransferase</shortName>
        <ecNumber evidence="8 9">2.5.1.74</ecNumber>
    </recommendedName>
</protein>
<proteinExistence type="inferred from homology"/>
<dbReference type="NCBIfam" id="TIGR00751">
    <property type="entry name" value="menA"/>
    <property type="match status" value="1"/>
</dbReference>
<sequence length="278" mass="29694">MPASVGPAVLGGALAYGSGHFDLLKEVVAVFVALFLQIGTNYANDYSDGIRGTDENRNGPKRLVASKTFEPRSVKAAAVISFFVAAVFGLILVFLSHWWLIFVGMASIAAGWYYTGGKRPYGYLGFGEVFTFLFFGLVETVFTFYVQANSVDLEVVAAGVVEGLLITAVLVANNLRDIPTDKETNKLTLAVRLGDSRTRVFYITLVVVSYLLCVALAFRYPIALLSLVSIPAAASAVKVVRSGGMGKDLIAVLGGTSKVVLYVSMLLSLGVVLSKVIL</sequence>
<accession>A0A1M4S603</accession>
<evidence type="ECO:0000256" key="2">
    <source>
        <dbReference type="ARBA" id="ARBA00022428"/>
    </source>
</evidence>
<feature type="transmembrane region" description="Helical" evidence="8">
    <location>
        <begin position="76"/>
        <end position="93"/>
    </location>
</feature>
<dbReference type="NCBIfam" id="NF004751">
    <property type="entry name" value="PRK06080.1-3"/>
    <property type="match status" value="1"/>
</dbReference>
<dbReference type="PANTHER" id="PTHR13929:SF0">
    <property type="entry name" value="UBIA PRENYLTRANSFERASE DOMAIN-CONTAINING PROTEIN 1"/>
    <property type="match status" value="1"/>
</dbReference>
<gene>
    <name evidence="8" type="primary">menA</name>
    <name evidence="10" type="ORF">SAMN02745225_00071</name>
</gene>
<dbReference type="CDD" id="cd13962">
    <property type="entry name" value="PT_UbiA_UBIAD1"/>
    <property type="match status" value="1"/>
</dbReference>
<comment type="pathway">
    <text evidence="8">Quinol/quinone metabolism; menaquinone biosynthesis; menaquinol from 1,4-dihydroxy-2-naphthoate: step 1/2.</text>
</comment>
<keyword evidence="2 8" id="KW-0474">Menaquinone biosynthesis</keyword>
<dbReference type="GO" id="GO:0046428">
    <property type="term" value="F:1,4-dihydroxy-2-naphthoate polyprenyltransferase activity"/>
    <property type="evidence" value="ECO:0007669"/>
    <property type="project" value="UniProtKB-UniRule"/>
</dbReference>
<feature type="transmembrane region" description="Helical" evidence="8">
    <location>
        <begin position="123"/>
        <end position="147"/>
    </location>
</feature>
<keyword evidence="5 8" id="KW-0812">Transmembrane</keyword>
<feature type="transmembrane region" description="Helical" evidence="8">
    <location>
        <begin position="259"/>
        <end position="277"/>
    </location>
</feature>
<keyword evidence="7 8" id="KW-0472">Membrane</keyword>
<evidence type="ECO:0000256" key="1">
    <source>
        <dbReference type="ARBA" id="ARBA00004141"/>
    </source>
</evidence>
<dbReference type="InterPro" id="IPR004657">
    <property type="entry name" value="MenA"/>
</dbReference>
<keyword evidence="4 8" id="KW-0808">Transferase</keyword>
<dbReference type="InterPro" id="IPR026046">
    <property type="entry name" value="UBIAD1"/>
</dbReference>
<comment type="caution">
    <text evidence="8">Lacks conserved residue(s) required for the propagation of feature annotation.</text>
</comment>
<evidence type="ECO:0000256" key="7">
    <source>
        <dbReference type="ARBA" id="ARBA00023136"/>
    </source>
</evidence>
<dbReference type="GO" id="GO:0005886">
    <property type="term" value="C:plasma membrane"/>
    <property type="evidence" value="ECO:0007669"/>
    <property type="project" value="UniProtKB-SubCell"/>
</dbReference>